<feature type="transmembrane region" description="Helical" evidence="6">
    <location>
        <begin position="73"/>
        <end position="90"/>
    </location>
</feature>
<comment type="caution">
    <text evidence="8">The sequence shown here is derived from an EMBL/GenBank/DDBJ whole genome shotgun (WGS) entry which is preliminary data.</text>
</comment>
<evidence type="ECO:0000313" key="8">
    <source>
        <dbReference type="EMBL" id="TDB62664.1"/>
    </source>
</evidence>
<dbReference type="PRINTS" id="PR01036">
    <property type="entry name" value="TCRTETB"/>
</dbReference>
<feature type="transmembrane region" description="Helical" evidence="6">
    <location>
        <begin position="358"/>
        <end position="376"/>
    </location>
</feature>
<feature type="transmembrane region" description="Helical" evidence="6">
    <location>
        <begin position="96"/>
        <end position="117"/>
    </location>
</feature>
<dbReference type="InterPro" id="IPR036259">
    <property type="entry name" value="MFS_trans_sf"/>
</dbReference>
<keyword evidence="4 6" id="KW-1133">Transmembrane helix</keyword>
<feature type="transmembrane region" description="Helical" evidence="6">
    <location>
        <begin position="330"/>
        <end position="352"/>
    </location>
</feature>
<evidence type="ECO:0000256" key="4">
    <source>
        <dbReference type="ARBA" id="ARBA00022989"/>
    </source>
</evidence>
<dbReference type="PANTHER" id="PTHR23501">
    <property type="entry name" value="MAJOR FACILITATOR SUPERFAMILY"/>
    <property type="match status" value="1"/>
</dbReference>
<feature type="transmembrane region" description="Helical" evidence="6">
    <location>
        <begin position="238"/>
        <end position="256"/>
    </location>
</feature>
<evidence type="ECO:0000256" key="1">
    <source>
        <dbReference type="ARBA" id="ARBA00004127"/>
    </source>
</evidence>
<sequence>MKKNLLLIPCISIFIAQLGMTIYLPAVPEIASDLHLNINHTSWMLSSYLIGMASLMLVWGGIYDIFGEKKSMFFALIILFACSVGVTLSTNIYSLILIRFFQGIGAGGVSVIARSILRDNFRGDELAKALSYLSIAFVISLGIGQSIGSVILTILGWKYIFYVLALGSLISMLLLPAKKYNHSKNEENSVYNYINLLKNKHYIYAVLIGGIGYGAIISFNIMAPLIFKFNFGWSESQYGIIGIPISMSYLLGTIILNRYIVYCGRSNLMKIGIILILIGGVVMFVGSIVGGILEIILYSAYFLVVLGQAINYPISLSIASDKTSVTGSSVMALIGFIHQIIAAFVGGVTGLFSYKESYMLPLTIIVLSSFSLFLFYKINKKSEK</sequence>
<gene>
    <name evidence="8" type="ORF">C5467_02755</name>
</gene>
<protein>
    <submittedName>
        <fullName evidence="8">MFS transporter</fullName>
    </submittedName>
</protein>
<dbReference type="RefSeq" id="WP_132352277.1">
    <property type="nucleotide sequence ID" value="NZ_CAWOJO010000002.1"/>
</dbReference>
<evidence type="ECO:0000256" key="5">
    <source>
        <dbReference type="ARBA" id="ARBA00023136"/>
    </source>
</evidence>
<keyword evidence="3 6" id="KW-0812">Transmembrane</keyword>
<dbReference type="GO" id="GO:0005886">
    <property type="term" value="C:plasma membrane"/>
    <property type="evidence" value="ECO:0007669"/>
    <property type="project" value="TreeGrafter"/>
</dbReference>
<keyword evidence="2" id="KW-0813">Transport</keyword>
<evidence type="ECO:0000313" key="9">
    <source>
        <dbReference type="Proteomes" id="UP000295598"/>
    </source>
</evidence>
<organism evidence="8 9">
    <name type="scientific">Photorhabdus khanii subsp. guanajuatensis</name>
    <dbReference type="NCBI Taxonomy" id="2100166"/>
    <lineage>
        <taxon>Bacteria</taxon>
        <taxon>Pseudomonadati</taxon>
        <taxon>Pseudomonadota</taxon>
        <taxon>Gammaproteobacteria</taxon>
        <taxon>Enterobacterales</taxon>
        <taxon>Morganellaceae</taxon>
        <taxon>Photorhabdus</taxon>
    </lineage>
</organism>
<feature type="transmembrane region" description="Helical" evidence="6">
    <location>
        <begin position="45"/>
        <end position="66"/>
    </location>
</feature>
<dbReference type="GO" id="GO:0012505">
    <property type="term" value="C:endomembrane system"/>
    <property type="evidence" value="ECO:0007669"/>
    <property type="project" value="UniProtKB-SubCell"/>
</dbReference>
<dbReference type="SUPFAM" id="SSF103473">
    <property type="entry name" value="MFS general substrate transporter"/>
    <property type="match status" value="1"/>
</dbReference>
<feature type="transmembrane region" description="Helical" evidence="6">
    <location>
        <begin position="295"/>
        <end position="318"/>
    </location>
</feature>
<evidence type="ECO:0000259" key="7">
    <source>
        <dbReference type="PROSITE" id="PS50850"/>
    </source>
</evidence>
<comment type="subcellular location">
    <subcellularLocation>
        <location evidence="1">Endomembrane system</location>
        <topology evidence="1">Multi-pass membrane protein</topology>
    </subcellularLocation>
</comment>
<reference evidence="8 9" key="1">
    <citation type="journal article" date="2019" name="Int. J. Syst. Evol. Microbiol.">
        <title>Photorhabdus khanii subsp. guanajuatensis subsp. nov., isolated from Heterorhabditis atacamensis, and Photorhabdus luminescens subsp. mexicana subsp. nov., isolated from Heterorhabditis mexicana entomopathogenic nematodes.</title>
        <authorList>
            <person name="Machado R.A.R."/>
            <person name="Bruno P."/>
            <person name="Arce C.C.M."/>
            <person name="Liechti N."/>
            <person name="Kohler A."/>
            <person name="Bernal J."/>
            <person name="Bruggmann R."/>
            <person name="Turlings T.C.J."/>
        </authorList>
    </citation>
    <scope>NUCLEOTIDE SEQUENCE [LARGE SCALE GENOMIC DNA]</scope>
    <source>
        <strain evidence="8 9">MEX20-17</strain>
    </source>
</reference>
<keyword evidence="5 6" id="KW-0472">Membrane</keyword>
<feature type="transmembrane region" description="Helical" evidence="6">
    <location>
        <begin position="268"/>
        <end position="289"/>
    </location>
</feature>
<feature type="transmembrane region" description="Helical" evidence="6">
    <location>
        <begin position="159"/>
        <end position="177"/>
    </location>
</feature>
<feature type="transmembrane region" description="Helical" evidence="6">
    <location>
        <begin position="129"/>
        <end position="153"/>
    </location>
</feature>
<name>A0A4R4K5B8_9GAMM</name>
<feature type="domain" description="Major facilitator superfamily (MFS) profile" evidence="7">
    <location>
        <begin position="5"/>
        <end position="380"/>
    </location>
</feature>
<dbReference type="PANTHER" id="PTHR23501:SF191">
    <property type="entry name" value="VACUOLAR BASIC AMINO ACID TRANSPORTER 4"/>
    <property type="match status" value="1"/>
</dbReference>
<evidence type="ECO:0000256" key="6">
    <source>
        <dbReference type="SAM" id="Phobius"/>
    </source>
</evidence>
<dbReference type="EMBL" id="PUJY01000002">
    <property type="protein sequence ID" value="TDB62664.1"/>
    <property type="molecule type" value="Genomic_DNA"/>
</dbReference>
<dbReference type="Proteomes" id="UP000295598">
    <property type="component" value="Unassembled WGS sequence"/>
</dbReference>
<dbReference type="Pfam" id="PF07690">
    <property type="entry name" value="MFS_1"/>
    <property type="match status" value="1"/>
</dbReference>
<dbReference type="GO" id="GO:0022857">
    <property type="term" value="F:transmembrane transporter activity"/>
    <property type="evidence" value="ECO:0007669"/>
    <property type="project" value="InterPro"/>
</dbReference>
<accession>A0A4R4K5B8</accession>
<dbReference type="PROSITE" id="PS50850">
    <property type="entry name" value="MFS"/>
    <property type="match status" value="1"/>
</dbReference>
<evidence type="ECO:0000256" key="3">
    <source>
        <dbReference type="ARBA" id="ARBA00022692"/>
    </source>
</evidence>
<dbReference type="Gene3D" id="1.20.1720.10">
    <property type="entry name" value="Multidrug resistance protein D"/>
    <property type="match status" value="1"/>
</dbReference>
<dbReference type="AlphaFoldDB" id="A0A4R4K5B8"/>
<dbReference type="InterPro" id="IPR020846">
    <property type="entry name" value="MFS_dom"/>
</dbReference>
<evidence type="ECO:0000256" key="2">
    <source>
        <dbReference type="ARBA" id="ARBA00022448"/>
    </source>
</evidence>
<feature type="transmembrane region" description="Helical" evidence="6">
    <location>
        <begin position="202"/>
        <end position="226"/>
    </location>
</feature>
<proteinExistence type="predicted"/>
<dbReference type="InterPro" id="IPR011701">
    <property type="entry name" value="MFS"/>
</dbReference>